<proteinExistence type="predicted"/>
<name>A0ABV5HMA1_9VIBR</name>
<evidence type="ECO:0000313" key="2">
    <source>
        <dbReference type="Proteomes" id="UP001589645"/>
    </source>
</evidence>
<evidence type="ECO:0000313" key="1">
    <source>
        <dbReference type="EMBL" id="MFB9135378.1"/>
    </source>
</evidence>
<organism evidence="1 2">
    <name type="scientific">Vibrio olivae</name>
    <dbReference type="NCBI Taxonomy" id="1243002"/>
    <lineage>
        <taxon>Bacteria</taxon>
        <taxon>Pseudomonadati</taxon>
        <taxon>Pseudomonadota</taxon>
        <taxon>Gammaproteobacteria</taxon>
        <taxon>Vibrionales</taxon>
        <taxon>Vibrionaceae</taxon>
        <taxon>Vibrio</taxon>
    </lineage>
</organism>
<accession>A0ABV5HMA1</accession>
<protein>
    <submittedName>
        <fullName evidence="1">Uncharacterized protein</fullName>
    </submittedName>
</protein>
<sequence length="274" mass="31860">MTNKESQNKQKKKKEALSKVIGFRIDNNLKEELEPLLINEESFNIFARRMIDVDRIVPPIDVSRELMAVSILEVEKSHFDSFSKIFWGMINNEDSVKAKVDFQLTNYLICLRKICHLLTVHNSNFPKSESSTRYIGNEGNDFEDKVVSGDVIFDEEIEEKNSTSSVVSFRITESLYRQLYDKAVGTESVQQLCKLMLKPNYKIQPVDLGYINLILKTERFYYSRLNSLGRALVTLQERYSGLDMKFVLIYRQMSALKFLMEESLGKHIKVVKKK</sequence>
<dbReference type="Proteomes" id="UP001589645">
    <property type="component" value="Unassembled WGS sequence"/>
</dbReference>
<comment type="caution">
    <text evidence="1">The sequence shown here is derived from an EMBL/GenBank/DDBJ whole genome shotgun (WGS) entry which is preliminary data.</text>
</comment>
<keyword evidence="2" id="KW-1185">Reference proteome</keyword>
<dbReference type="EMBL" id="JBHMEP010000002">
    <property type="protein sequence ID" value="MFB9135378.1"/>
    <property type="molecule type" value="Genomic_DNA"/>
</dbReference>
<reference evidence="1 2" key="1">
    <citation type="submission" date="2024-09" db="EMBL/GenBank/DDBJ databases">
        <authorList>
            <person name="Sun Q."/>
            <person name="Mori K."/>
        </authorList>
    </citation>
    <scope>NUCLEOTIDE SEQUENCE [LARGE SCALE GENOMIC DNA]</scope>
    <source>
        <strain evidence="1 2">CECT 8064</strain>
    </source>
</reference>
<gene>
    <name evidence="1" type="ORF">ACFFUV_10445</name>
</gene>
<dbReference type="RefSeq" id="WP_390192174.1">
    <property type="nucleotide sequence ID" value="NZ_JBHMEP010000002.1"/>
</dbReference>